<keyword evidence="1" id="KW-0472">Membrane</keyword>
<protein>
    <submittedName>
        <fullName evidence="2">Uncharacterized protein</fullName>
    </submittedName>
</protein>
<dbReference type="AlphaFoldDB" id="A0AAD4YXA2"/>
<evidence type="ECO:0000256" key="1">
    <source>
        <dbReference type="SAM" id="Phobius"/>
    </source>
</evidence>
<comment type="caution">
    <text evidence="2">The sequence shown here is derived from an EMBL/GenBank/DDBJ whole genome shotgun (WGS) entry which is preliminary data.</text>
</comment>
<organism evidence="2 3">
    <name type="scientific">Prunus dulcis</name>
    <name type="common">Almond</name>
    <name type="synonym">Amygdalus dulcis</name>
    <dbReference type="NCBI Taxonomy" id="3755"/>
    <lineage>
        <taxon>Eukaryota</taxon>
        <taxon>Viridiplantae</taxon>
        <taxon>Streptophyta</taxon>
        <taxon>Embryophyta</taxon>
        <taxon>Tracheophyta</taxon>
        <taxon>Spermatophyta</taxon>
        <taxon>Magnoliopsida</taxon>
        <taxon>eudicotyledons</taxon>
        <taxon>Gunneridae</taxon>
        <taxon>Pentapetalae</taxon>
        <taxon>rosids</taxon>
        <taxon>fabids</taxon>
        <taxon>Rosales</taxon>
        <taxon>Rosaceae</taxon>
        <taxon>Amygdaloideae</taxon>
        <taxon>Amygdaleae</taxon>
        <taxon>Prunus</taxon>
    </lineage>
</organism>
<reference evidence="2 3" key="1">
    <citation type="journal article" date="2022" name="G3 (Bethesda)">
        <title>Whole-genome sequence and methylome profiling of the almond [Prunus dulcis (Mill.) D.A. Webb] cultivar 'Nonpareil'.</title>
        <authorList>
            <person name="D'Amico-Willman K.M."/>
            <person name="Ouma W.Z."/>
            <person name="Meulia T."/>
            <person name="Sideli G.M."/>
            <person name="Gradziel T.M."/>
            <person name="Fresnedo-Ramirez J."/>
        </authorList>
    </citation>
    <scope>NUCLEOTIDE SEQUENCE [LARGE SCALE GENOMIC DNA]</scope>
    <source>
        <strain evidence="2">Clone GOH B32 T37-40</strain>
    </source>
</reference>
<name>A0AAD4YXA2_PRUDU</name>
<keyword evidence="3" id="KW-1185">Reference proteome</keyword>
<dbReference type="Proteomes" id="UP001054821">
    <property type="component" value="Chromosome 6"/>
</dbReference>
<evidence type="ECO:0000313" key="3">
    <source>
        <dbReference type="Proteomes" id="UP001054821"/>
    </source>
</evidence>
<dbReference type="EMBL" id="JAJFAZ020000006">
    <property type="protein sequence ID" value="KAI5324008.1"/>
    <property type="molecule type" value="Genomic_DNA"/>
</dbReference>
<accession>A0AAD4YXA2</accession>
<proteinExistence type="predicted"/>
<feature type="transmembrane region" description="Helical" evidence="1">
    <location>
        <begin position="68"/>
        <end position="92"/>
    </location>
</feature>
<gene>
    <name evidence="2" type="ORF">L3X38_033081</name>
</gene>
<evidence type="ECO:0000313" key="2">
    <source>
        <dbReference type="EMBL" id="KAI5324008.1"/>
    </source>
</evidence>
<keyword evidence="1" id="KW-1133">Transmembrane helix</keyword>
<sequence length="152" mass="17243">MFVHDLPTLMEERDVTHDVIDFELEPSQELPLGLPGLVGPRACLGFSLRAGGWNLGLGVLLPEFGWCIALALMTAFWVFFTAFFPIVVCYLANHGMPSVKVTISHKFFCYITNDSRWNVICNHDVMIVDFFNESIFARRFNSMCTLIAFLKT</sequence>
<keyword evidence="1" id="KW-0812">Transmembrane</keyword>